<dbReference type="SMART" id="SM01134">
    <property type="entry name" value="DeoRC"/>
    <property type="match status" value="1"/>
</dbReference>
<keyword evidence="4" id="KW-1185">Reference proteome</keyword>
<proteinExistence type="predicted"/>
<dbReference type="PANTHER" id="PTHR30363">
    <property type="entry name" value="HTH-TYPE TRANSCRIPTIONAL REGULATOR SRLR-RELATED"/>
    <property type="match status" value="1"/>
</dbReference>
<dbReference type="PANTHER" id="PTHR30363:SF44">
    <property type="entry name" value="AGA OPERON TRANSCRIPTIONAL REPRESSOR-RELATED"/>
    <property type="match status" value="1"/>
</dbReference>
<dbReference type="InterPro" id="IPR014036">
    <property type="entry name" value="DeoR-like_C"/>
</dbReference>
<sequence length="301" mass="32602">MSSSSTPADLVATISERHSSLSPKLAGIAAFALKNPEAFIRKTSREICAELKTSEPTLIRFCQVFGYAGLSDFRIDLALGLAGSRQGFVEPLAGDRRLANAEAKQSIARRAARLVEQDRSLLVDNGSTAEIFAASLRDVPAMTIMTTGIWVAQNALSHGHHTVMLTGGRIRPNAMSMTGRMVESSIGQMHFDTFVMGAASIDADHGLSTFQEDEAHNTRFMLEAARRVIVLADSTKFHKPSLHRICAMDHVDILVTDLASDDPRFTALEAQGTKIITTRTTDDTNAETAPDRDLDRDSGSA</sequence>
<feature type="domain" description="HTH rpiR-type" evidence="2">
    <location>
        <begin position="8"/>
        <end position="84"/>
    </location>
</feature>
<dbReference type="EMBL" id="JAQBIE010000014">
    <property type="protein sequence ID" value="MDB6178269.1"/>
    <property type="molecule type" value="Genomic_DNA"/>
</dbReference>
<evidence type="ECO:0000256" key="1">
    <source>
        <dbReference type="SAM" id="MobiDB-lite"/>
    </source>
</evidence>
<reference evidence="3" key="1">
    <citation type="submission" date="2022-12" db="EMBL/GenBank/DDBJ databases">
        <title>Paracoccus onchidii sp. nov., isolated from a marine invertebrate from the South China Sea.</title>
        <authorList>
            <person name="Xu S."/>
            <person name="Liu Z."/>
            <person name="Xu Y."/>
        </authorList>
    </citation>
    <scope>NUCLEOTIDE SEQUENCE</scope>
    <source>
        <strain evidence="3">Z330</strain>
    </source>
</reference>
<gene>
    <name evidence="3" type="ORF">PAF17_12260</name>
</gene>
<dbReference type="SUPFAM" id="SSF100950">
    <property type="entry name" value="NagB/RpiA/CoA transferase-like"/>
    <property type="match status" value="1"/>
</dbReference>
<evidence type="ECO:0000313" key="4">
    <source>
        <dbReference type="Proteomes" id="UP001165641"/>
    </source>
</evidence>
<dbReference type="Pfam" id="PF01418">
    <property type="entry name" value="HTH_6"/>
    <property type="match status" value="1"/>
</dbReference>
<dbReference type="InterPro" id="IPR009057">
    <property type="entry name" value="Homeodomain-like_sf"/>
</dbReference>
<feature type="region of interest" description="Disordered" evidence="1">
    <location>
        <begin position="278"/>
        <end position="301"/>
    </location>
</feature>
<dbReference type="InterPro" id="IPR036388">
    <property type="entry name" value="WH-like_DNA-bd_sf"/>
</dbReference>
<comment type="caution">
    <text evidence="3">The sequence shown here is derived from an EMBL/GenBank/DDBJ whole genome shotgun (WGS) entry which is preliminary data.</text>
</comment>
<dbReference type="Pfam" id="PF00455">
    <property type="entry name" value="DeoRC"/>
    <property type="match status" value="1"/>
</dbReference>
<dbReference type="Gene3D" id="3.40.50.1360">
    <property type="match status" value="1"/>
</dbReference>
<dbReference type="PROSITE" id="PS51071">
    <property type="entry name" value="HTH_RPIR"/>
    <property type="match status" value="1"/>
</dbReference>
<dbReference type="RefSeq" id="WP_271889391.1">
    <property type="nucleotide sequence ID" value="NZ_JAQBIE010000014.1"/>
</dbReference>
<dbReference type="Gene3D" id="1.10.10.10">
    <property type="entry name" value="Winged helix-like DNA-binding domain superfamily/Winged helix DNA-binding domain"/>
    <property type="match status" value="1"/>
</dbReference>
<dbReference type="InterPro" id="IPR050313">
    <property type="entry name" value="Carb_Metab_HTH_regulators"/>
</dbReference>
<evidence type="ECO:0000313" key="3">
    <source>
        <dbReference type="EMBL" id="MDB6178269.1"/>
    </source>
</evidence>
<evidence type="ECO:0000259" key="2">
    <source>
        <dbReference type="PROSITE" id="PS51071"/>
    </source>
</evidence>
<dbReference type="Proteomes" id="UP001165641">
    <property type="component" value="Unassembled WGS sequence"/>
</dbReference>
<name>A0ABT4ZFY8_9RHOB</name>
<organism evidence="3 4">
    <name type="scientific">Paracoccus onchidii</name>
    <dbReference type="NCBI Taxonomy" id="3017813"/>
    <lineage>
        <taxon>Bacteria</taxon>
        <taxon>Pseudomonadati</taxon>
        <taxon>Pseudomonadota</taxon>
        <taxon>Alphaproteobacteria</taxon>
        <taxon>Rhodobacterales</taxon>
        <taxon>Paracoccaceae</taxon>
        <taxon>Paracoccus</taxon>
    </lineage>
</organism>
<accession>A0ABT4ZFY8</accession>
<dbReference type="SUPFAM" id="SSF46689">
    <property type="entry name" value="Homeodomain-like"/>
    <property type="match status" value="1"/>
</dbReference>
<protein>
    <submittedName>
        <fullName evidence="3">Transcriptional regulator</fullName>
    </submittedName>
</protein>
<dbReference type="InterPro" id="IPR037171">
    <property type="entry name" value="NagB/RpiA_transferase-like"/>
</dbReference>
<feature type="compositionally biased region" description="Basic and acidic residues" evidence="1">
    <location>
        <begin position="289"/>
        <end position="301"/>
    </location>
</feature>
<dbReference type="InterPro" id="IPR000281">
    <property type="entry name" value="HTH_RpiR"/>
</dbReference>